<comment type="caution">
    <text evidence="11">Lacks conserved residue(s) required for the propagation of feature annotation.</text>
</comment>
<comment type="similarity">
    <text evidence="2 11">Belongs to the SecG family.</text>
</comment>
<keyword evidence="8 11" id="KW-1133">Transmembrane helix</keyword>
<protein>
    <recommendedName>
        <fullName evidence="3 11">Protein-export membrane protein SecG</fullName>
    </recommendedName>
</protein>
<comment type="caution">
    <text evidence="13">The sequence shown here is derived from an EMBL/GenBank/DDBJ whole genome shotgun (WGS) entry which is preliminary data.</text>
</comment>
<dbReference type="Pfam" id="PF03840">
    <property type="entry name" value="SecG"/>
    <property type="match status" value="1"/>
</dbReference>
<evidence type="ECO:0000256" key="1">
    <source>
        <dbReference type="ARBA" id="ARBA00004651"/>
    </source>
</evidence>
<evidence type="ECO:0000313" key="14">
    <source>
        <dbReference type="Proteomes" id="UP000506160"/>
    </source>
</evidence>
<evidence type="ECO:0000256" key="3">
    <source>
        <dbReference type="ARBA" id="ARBA00017876"/>
    </source>
</evidence>
<accession>A0AB94IAW1</accession>
<feature type="region of interest" description="Disordered" evidence="12">
    <location>
        <begin position="99"/>
        <end position="120"/>
    </location>
</feature>
<comment type="function">
    <text evidence="11">Involved in protein export. Participates in an early event of protein translocation.</text>
</comment>
<evidence type="ECO:0000256" key="7">
    <source>
        <dbReference type="ARBA" id="ARBA00022927"/>
    </source>
</evidence>
<evidence type="ECO:0000256" key="5">
    <source>
        <dbReference type="ARBA" id="ARBA00022475"/>
    </source>
</evidence>
<dbReference type="GO" id="GO:0043952">
    <property type="term" value="P:protein transport by the Sec complex"/>
    <property type="evidence" value="ECO:0007669"/>
    <property type="project" value="TreeGrafter"/>
</dbReference>
<keyword evidence="4 11" id="KW-0813">Transport</keyword>
<evidence type="ECO:0000256" key="12">
    <source>
        <dbReference type="SAM" id="MobiDB-lite"/>
    </source>
</evidence>
<evidence type="ECO:0000256" key="11">
    <source>
        <dbReference type="RuleBase" id="RU365087"/>
    </source>
</evidence>
<dbReference type="PANTHER" id="PTHR34182:SF1">
    <property type="entry name" value="PROTEIN-EXPORT MEMBRANE PROTEIN SECG"/>
    <property type="match status" value="1"/>
</dbReference>
<dbReference type="GO" id="GO:0005886">
    <property type="term" value="C:plasma membrane"/>
    <property type="evidence" value="ECO:0007669"/>
    <property type="project" value="UniProtKB-SubCell"/>
</dbReference>
<evidence type="ECO:0000256" key="10">
    <source>
        <dbReference type="ARBA" id="ARBA00023136"/>
    </source>
</evidence>
<keyword evidence="14" id="KW-1185">Reference proteome</keyword>
<evidence type="ECO:0000256" key="8">
    <source>
        <dbReference type="ARBA" id="ARBA00022989"/>
    </source>
</evidence>
<keyword evidence="10 11" id="KW-0472">Membrane</keyword>
<dbReference type="AlphaFoldDB" id="A0AB94IAW1"/>
<name>A0AB94IAW1_9GAMM</name>
<evidence type="ECO:0000256" key="4">
    <source>
        <dbReference type="ARBA" id="ARBA00022448"/>
    </source>
</evidence>
<dbReference type="RefSeq" id="WP_024496674.1">
    <property type="nucleotide sequence ID" value="NZ_AWGA01000074.1"/>
</dbReference>
<dbReference type="PANTHER" id="PTHR34182">
    <property type="entry name" value="PROTEIN-EXPORT MEMBRANE PROTEIN SECG"/>
    <property type="match status" value="1"/>
</dbReference>
<keyword evidence="7 11" id="KW-0653">Protein transport</keyword>
<reference evidence="13 14" key="1">
    <citation type="journal article" date="2014" name="Appl. Environ. Microbiol.">
        <title>Genomic features of a bumble bee symbiont reflect its host environment.</title>
        <authorList>
            <person name="Martinson V.G."/>
            <person name="Magoc T."/>
            <person name="Koch H."/>
            <person name="Salzberg S.L."/>
            <person name="Moran N.A."/>
        </authorList>
    </citation>
    <scope>NUCLEOTIDE SEQUENCE [LARGE SCALE GENOMIC DNA]</scope>
    <source>
        <strain evidence="13 14">Bimp</strain>
    </source>
</reference>
<feature type="compositionally biased region" description="Polar residues" evidence="12">
    <location>
        <begin position="104"/>
        <end position="120"/>
    </location>
</feature>
<feature type="transmembrane region" description="Helical" evidence="11">
    <location>
        <begin position="52"/>
        <end position="74"/>
    </location>
</feature>
<keyword evidence="9 11" id="KW-0811">Translocation</keyword>
<dbReference type="Proteomes" id="UP000506160">
    <property type="component" value="Unassembled WGS sequence"/>
</dbReference>
<keyword evidence="5 11" id="KW-1003">Cell membrane</keyword>
<evidence type="ECO:0000256" key="2">
    <source>
        <dbReference type="ARBA" id="ARBA00008445"/>
    </source>
</evidence>
<organism evidence="13 14">
    <name type="scientific">Candidatus Schmidhempelia bombi str. Bimp</name>
    <dbReference type="NCBI Taxonomy" id="1387197"/>
    <lineage>
        <taxon>Bacteria</taxon>
        <taxon>Pseudomonadati</taxon>
        <taxon>Pseudomonadota</taxon>
        <taxon>Gammaproteobacteria</taxon>
        <taxon>Orbales</taxon>
        <taxon>Orbaceae</taxon>
        <taxon>Candidatus Schmidhempelia</taxon>
    </lineage>
</organism>
<dbReference type="NCBIfam" id="TIGR00810">
    <property type="entry name" value="secG"/>
    <property type="match status" value="1"/>
</dbReference>
<evidence type="ECO:0000256" key="6">
    <source>
        <dbReference type="ARBA" id="ARBA00022692"/>
    </source>
</evidence>
<sequence>MYETILLVVFLVISVAIIGLVLVQNGKGADMGASFGAGASATLFGSSGTGNFLTRTTSILGLLFFVISILLVNLSSATKADKSEFSNLGDDVAIEQATAPVKSVESTPEQGNNSTSEIPE</sequence>
<gene>
    <name evidence="13" type="primary">secG</name>
    <name evidence="13" type="ORF">O970_08445</name>
</gene>
<proteinExistence type="inferred from homology"/>
<dbReference type="InterPro" id="IPR004692">
    <property type="entry name" value="SecG"/>
</dbReference>
<dbReference type="GO" id="GO:0065002">
    <property type="term" value="P:intracellular protein transmembrane transport"/>
    <property type="evidence" value="ECO:0007669"/>
    <property type="project" value="TreeGrafter"/>
</dbReference>
<evidence type="ECO:0000256" key="9">
    <source>
        <dbReference type="ARBA" id="ARBA00023010"/>
    </source>
</evidence>
<dbReference type="PRINTS" id="PR01651">
    <property type="entry name" value="SECGEXPORT"/>
</dbReference>
<keyword evidence="6 11" id="KW-0812">Transmembrane</keyword>
<comment type="subcellular location">
    <subcellularLocation>
        <location evidence="1 11">Cell membrane</location>
        <topology evidence="1 11">Multi-pass membrane protein</topology>
    </subcellularLocation>
</comment>
<dbReference type="GO" id="GO:0009306">
    <property type="term" value="P:protein secretion"/>
    <property type="evidence" value="ECO:0007669"/>
    <property type="project" value="UniProtKB-UniRule"/>
</dbReference>
<dbReference type="GO" id="GO:0015450">
    <property type="term" value="F:protein-transporting ATPase activity"/>
    <property type="evidence" value="ECO:0007669"/>
    <property type="project" value="UniProtKB-UniRule"/>
</dbReference>
<evidence type="ECO:0000313" key="13">
    <source>
        <dbReference type="EMBL" id="TEA26542.1"/>
    </source>
</evidence>
<dbReference type="EMBL" id="AWGA01000074">
    <property type="protein sequence ID" value="TEA26542.1"/>
    <property type="molecule type" value="Genomic_DNA"/>
</dbReference>